<evidence type="ECO:0000259" key="9">
    <source>
        <dbReference type="PROSITE" id="PS52004"/>
    </source>
</evidence>
<dbReference type="Gene3D" id="3.10.129.110">
    <property type="entry name" value="Polyketide synthase dehydratase"/>
    <property type="match status" value="1"/>
</dbReference>
<keyword evidence="1" id="KW-0596">Phosphopantetheine</keyword>
<dbReference type="SMART" id="SM00822">
    <property type="entry name" value="PKS_KR"/>
    <property type="match status" value="2"/>
</dbReference>
<dbReference type="InterPro" id="IPR016039">
    <property type="entry name" value="Thiolase-like"/>
</dbReference>
<dbReference type="InterPro" id="IPR020843">
    <property type="entry name" value="ER"/>
</dbReference>
<dbReference type="PANTHER" id="PTHR43775">
    <property type="entry name" value="FATTY ACID SYNTHASE"/>
    <property type="match status" value="1"/>
</dbReference>
<evidence type="ECO:0000256" key="6">
    <source>
        <dbReference type="PROSITE-ProRule" id="PRU01363"/>
    </source>
</evidence>
<dbReference type="Pfam" id="PF14765">
    <property type="entry name" value="PS-DH"/>
    <property type="match status" value="1"/>
</dbReference>
<organism evidence="11 12">
    <name type="scientific">Pseudonocardia kongjuensis</name>
    <dbReference type="NCBI Taxonomy" id="102227"/>
    <lineage>
        <taxon>Bacteria</taxon>
        <taxon>Bacillati</taxon>
        <taxon>Actinomycetota</taxon>
        <taxon>Actinomycetes</taxon>
        <taxon>Pseudonocardiales</taxon>
        <taxon>Pseudonocardiaceae</taxon>
        <taxon>Pseudonocardia</taxon>
    </lineage>
</organism>
<feature type="active site" description="Proton donor; for dehydratase activity" evidence="6">
    <location>
        <position position="2503"/>
    </location>
</feature>
<dbReference type="Proteomes" id="UP001501414">
    <property type="component" value="Unassembled WGS sequence"/>
</dbReference>
<keyword evidence="2" id="KW-0597">Phosphoprotein</keyword>
<dbReference type="InterPro" id="IPR049552">
    <property type="entry name" value="PKS_DH_N"/>
</dbReference>
<dbReference type="PROSITE" id="PS01162">
    <property type="entry name" value="QOR_ZETA_CRYSTAL"/>
    <property type="match status" value="1"/>
</dbReference>
<dbReference type="Gene3D" id="3.40.366.10">
    <property type="entry name" value="Malonyl-Coenzyme A Acyl Carrier Protein, domain 2"/>
    <property type="match status" value="2"/>
</dbReference>
<dbReference type="Pfam" id="PF00698">
    <property type="entry name" value="Acyl_transf_1"/>
    <property type="match status" value="2"/>
</dbReference>
<dbReference type="InterPro" id="IPR050091">
    <property type="entry name" value="PKS_NRPS_Biosynth_Enz"/>
</dbReference>
<dbReference type="EMBL" id="BAAAJK010000008">
    <property type="protein sequence ID" value="GAA1388371.1"/>
    <property type="molecule type" value="Genomic_DNA"/>
</dbReference>
<dbReference type="InterPro" id="IPR016036">
    <property type="entry name" value="Malonyl_transacylase_ACP-bd"/>
</dbReference>
<reference evidence="11 12" key="1">
    <citation type="journal article" date="2019" name="Int. J. Syst. Evol. Microbiol.">
        <title>The Global Catalogue of Microorganisms (GCM) 10K type strain sequencing project: providing services to taxonomists for standard genome sequencing and annotation.</title>
        <authorList>
            <consortium name="The Broad Institute Genomics Platform"/>
            <consortium name="The Broad Institute Genome Sequencing Center for Infectious Disease"/>
            <person name="Wu L."/>
            <person name="Ma J."/>
        </authorList>
    </citation>
    <scope>NUCLEOTIDE SEQUENCE [LARGE SCALE GENOMIC DNA]</scope>
    <source>
        <strain evidence="11 12">JCM 11896</strain>
    </source>
</reference>
<dbReference type="SUPFAM" id="SSF51735">
    <property type="entry name" value="NAD(P)-binding Rossmann-fold domains"/>
    <property type="match status" value="5"/>
</dbReference>
<dbReference type="InterPro" id="IPR006162">
    <property type="entry name" value="Ppantetheine_attach_site"/>
</dbReference>
<feature type="domain" description="Ketosynthase family 3 (KS3)" evidence="9">
    <location>
        <begin position="1431"/>
        <end position="1855"/>
    </location>
</feature>
<dbReference type="InterPro" id="IPR020807">
    <property type="entry name" value="PKS_DH"/>
</dbReference>
<evidence type="ECO:0000259" key="8">
    <source>
        <dbReference type="PROSITE" id="PS50075"/>
    </source>
</evidence>
<dbReference type="PROSITE" id="PS00606">
    <property type="entry name" value="KS3_1"/>
    <property type="match status" value="2"/>
</dbReference>
<evidence type="ECO:0000256" key="4">
    <source>
        <dbReference type="ARBA" id="ARBA00023268"/>
    </source>
</evidence>
<dbReference type="InterPro" id="IPR032821">
    <property type="entry name" value="PKS_assoc"/>
</dbReference>
<keyword evidence="3" id="KW-0808">Transferase</keyword>
<dbReference type="SUPFAM" id="SSF47336">
    <property type="entry name" value="ACP-like"/>
    <property type="match status" value="2"/>
</dbReference>
<accession>A0ABN1XU09</accession>
<evidence type="ECO:0000259" key="10">
    <source>
        <dbReference type="PROSITE" id="PS52019"/>
    </source>
</evidence>
<dbReference type="SMART" id="SM00829">
    <property type="entry name" value="PKS_ER"/>
    <property type="match status" value="1"/>
</dbReference>
<dbReference type="Pfam" id="PF08240">
    <property type="entry name" value="ADH_N"/>
    <property type="match status" value="1"/>
</dbReference>
<dbReference type="SMART" id="SM00825">
    <property type="entry name" value="PKS_KS"/>
    <property type="match status" value="2"/>
</dbReference>
<evidence type="ECO:0000256" key="3">
    <source>
        <dbReference type="ARBA" id="ARBA00022679"/>
    </source>
</evidence>
<evidence type="ECO:0000256" key="1">
    <source>
        <dbReference type="ARBA" id="ARBA00022450"/>
    </source>
</evidence>
<dbReference type="InterPro" id="IPR018201">
    <property type="entry name" value="Ketoacyl_synth_AS"/>
</dbReference>
<dbReference type="Gene3D" id="3.40.50.720">
    <property type="entry name" value="NAD(P)-binding Rossmann-like Domain"/>
    <property type="match status" value="4"/>
</dbReference>
<dbReference type="InterPro" id="IPR001227">
    <property type="entry name" value="Ac_transferase_dom_sf"/>
</dbReference>
<evidence type="ECO:0000256" key="5">
    <source>
        <dbReference type="ARBA" id="ARBA00023315"/>
    </source>
</evidence>
<feature type="domain" description="Carrier" evidence="8">
    <location>
        <begin position="3334"/>
        <end position="3409"/>
    </location>
</feature>
<dbReference type="PANTHER" id="PTHR43775:SF51">
    <property type="entry name" value="INACTIVE PHENOLPHTHIOCEROL SYNTHESIS POLYKETIDE SYNTHASE TYPE I PKS1-RELATED"/>
    <property type="match status" value="1"/>
</dbReference>
<feature type="domain" description="Carrier" evidence="8">
    <location>
        <begin position="1338"/>
        <end position="1413"/>
    </location>
</feature>
<dbReference type="Pfam" id="PF21089">
    <property type="entry name" value="PKS_DH_N"/>
    <property type="match status" value="1"/>
</dbReference>
<dbReference type="Pfam" id="PF00109">
    <property type="entry name" value="ketoacyl-synt"/>
    <property type="match status" value="2"/>
</dbReference>
<dbReference type="Gene3D" id="3.30.70.3290">
    <property type="match status" value="2"/>
</dbReference>
<dbReference type="Pfam" id="PF08659">
    <property type="entry name" value="KR"/>
    <property type="match status" value="2"/>
</dbReference>
<dbReference type="InterPro" id="IPR016035">
    <property type="entry name" value="Acyl_Trfase/lysoPLipase"/>
</dbReference>
<dbReference type="InterPro" id="IPR042104">
    <property type="entry name" value="PKS_dehydratase_sf"/>
</dbReference>
<proteinExistence type="predicted"/>
<dbReference type="PROSITE" id="PS50075">
    <property type="entry name" value="CARRIER"/>
    <property type="match status" value="2"/>
</dbReference>
<dbReference type="CDD" id="cd08952">
    <property type="entry name" value="KR_1_SDR_x"/>
    <property type="match status" value="1"/>
</dbReference>
<dbReference type="SUPFAM" id="SSF55048">
    <property type="entry name" value="Probable ACP-binding domain of malonyl-CoA ACP transacylase"/>
    <property type="match status" value="2"/>
</dbReference>
<feature type="region of interest" description="Disordered" evidence="7">
    <location>
        <begin position="1309"/>
        <end position="1330"/>
    </location>
</feature>
<dbReference type="InterPro" id="IPR013968">
    <property type="entry name" value="PKS_KR"/>
</dbReference>
<dbReference type="SMART" id="SM00827">
    <property type="entry name" value="PKS_AT"/>
    <property type="match status" value="2"/>
</dbReference>
<dbReference type="InterPro" id="IPR049900">
    <property type="entry name" value="PKS_mFAS_DH"/>
</dbReference>
<dbReference type="Pfam" id="PF13602">
    <property type="entry name" value="ADH_zinc_N_2"/>
    <property type="match status" value="1"/>
</dbReference>
<dbReference type="SUPFAM" id="SSF50129">
    <property type="entry name" value="GroES-like"/>
    <property type="match status" value="1"/>
</dbReference>
<name>A0ABN1XU09_9PSEU</name>
<feature type="region of interest" description="C-terminal hotdog fold" evidence="6">
    <location>
        <begin position="2444"/>
        <end position="2581"/>
    </location>
</feature>
<dbReference type="InterPro" id="IPR036291">
    <property type="entry name" value="NAD(P)-bd_dom_sf"/>
</dbReference>
<evidence type="ECO:0000313" key="11">
    <source>
        <dbReference type="EMBL" id="GAA1388371.1"/>
    </source>
</evidence>
<dbReference type="Pfam" id="PF16197">
    <property type="entry name" value="KAsynt_C_assoc"/>
    <property type="match status" value="2"/>
</dbReference>
<dbReference type="CDD" id="cd08956">
    <property type="entry name" value="KR_3_FAS_SDR_x"/>
    <property type="match status" value="1"/>
</dbReference>
<dbReference type="PROSITE" id="PS52004">
    <property type="entry name" value="KS3_2"/>
    <property type="match status" value="2"/>
</dbReference>
<dbReference type="InterPro" id="IPR002364">
    <property type="entry name" value="Quin_OxRdtase/zeta-crystal_CS"/>
</dbReference>
<dbReference type="Gene3D" id="3.90.180.10">
    <property type="entry name" value="Medium-chain alcohol dehydrogenases, catalytic domain"/>
    <property type="match status" value="1"/>
</dbReference>
<dbReference type="InterPro" id="IPR009081">
    <property type="entry name" value="PP-bd_ACP"/>
</dbReference>
<feature type="region of interest" description="N-terminal hotdog fold" evidence="6">
    <location>
        <begin position="2310"/>
        <end position="2431"/>
    </location>
</feature>
<dbReference type="SMART" id="SM00823">
    <property type="entry name" value="PKS_PP"/>
    <property type="match status" value="2"/>
</dbReference>
<keyword evidence="5" id="KW-0012">Acyltransferase</keyword>
<dbReference type="SMART" id="SM01294">
    <property type="entry name" value="PKS_PP_betabranch"/>
    <property type="match status" value="2"/>
</dbReference>
<dbReference type="InterPro" id="IPR014030">
    <property type="entry name" value="Ketoacyl_synth_N"/>
</dbReference>
<feature type="active site" description="Proton acceptor; for dehydratase activity" evidence="6">
    <location>
        <position position="2342"/>
    </location>
</feature>
<comment type="caution">
    <text evidence="11">The sequence shown here is derived from an EMBL/GenBank/DDBJ whole genome shotgun (WGS) entry which is preliminary data.</text>
</comment>
<dbReference type="PROSITE" id="PS52019">
    <property type="entry name" value="PKS_MFAS_DH"/>
    <property type="match status" value="1"/>
</dbReference>
<dbReference type="CDD" id="cd05195">
    <property type="entry name" value="enoyl_red"/>
    <property type="match status" value="1"/>
</dbReference>
<keyword evidence="12" id="KW-1185">Reference proteome</keyword>
<dbReference type="PROSITE" id="PS00012">
    <property type="entry name" value="PHOSPHOPANTETHEINE"/>
    <property type="match status" value="2"/>
</dbReference>
<protein>
    <recommendedName>
        <fullName evidence="13">Acyl transferase domain-containing protein</fullName>
    </recommendedName>
</protein>
<evidence type="ECO:0000256" key="2">
    <source>
        <dbReference type="ARBA" id="ARBA00022553"/>
    </source>
</evidence>
<gene>
    <name evidence="11" type="ORF">GCM10009613_25580</name>
</gene>
<dbReference type="SUPFAM" id="SSF52151">
    <property type="entry name" value="FabD/lysophospholipase-like"/>
    <property type="match status" value="2"/>
</dbReference>
<keyword evidence="4" id="KW-0511">Multifunctional enzyme</keyword>
<dbReference type="Pfam" id="PF02801">
    <property type="entry name" value="Ketoacyl-synt_C"/>
    <property type="match status" value="2"/>
</dbReference>
<evidence type="ECO:0000313" key="12">
    <source>
        <dbReference type="Proteomes" id="UP001501414"/>
    </source>
</evidence>
<dbReference type="InterPro" id="IPR020841">
    <property type="entry name" value="PKS_Beta-ketoAc_synthase_dom"/>
</dbReference>
<dbReference type="InterPro" id="IPR049551">
    <property type="entry name" value="PKS_DH_C"/>
</dbReference>
<dbReference type="Pfam" id="PF00550">
    <property type="entry name" value="PP-binding"/>
    <property type="match status" value="2"/>
</dbReference>
<dbReference type="InterPro" id="IPR036736">
    <property type="entry name" value="ACP-like_sf"/>
</dbReference>
<dbReference type="InterPro" id="IPR014031">
    <property type="entry name" value="Ketoacyl_synth_C"/>
</dbReference>
<dbReference type="Gene3D" id="3.40.47.10">
    <property type="match status" value="2"/>
</dbReference>
<dbReference type="InterPro" id="IPR057326">
    <property type="entry name" value="KR_dom"/>
</dbReference>
<dbReference type="InterPro" id="IPR011032">
    <property type="entry name" value="GroES-like_sf"/>
</dbReference>
<evidence type="ECO:0008006" key="13">
    <source>
        <dbReference type="Google" id="ProtNLM"/>
    </source>
</evidence>
<sequence length="3490" mass="362765">MANQAEIARYLKQTTADLRAARARVAQLESDPIAITAAACRFPRGIGDLRQLWDLLAAGDEVVSPLPTDRGWPLPGLVDVDGDRPGTSYVGHGGFLDEATEFDAGFFGISPREALAMDPQQRVLLEATWELTERAGLLPGDLRGSATGVYVGAASMGYGFGGAPPEAEGMVLTGTGTAVASGRLAYVLGLTGPALTVDTACSSSLVALHLAAQALRRGECERAIVGGVAVMSDPFVLVEFSRQRGLSPDGRCRSFGAAADGVGFAEGAALVLVERLADAQRAGRHVLAVVRGSAVNQDGASNGLSAPNGTAQQRVVRAALADAGIAPADIDVVEAHGTGTRLGDPIEAKALLATYGRHRPADRPLWLGSVKSNLGHTQAAAGIAGVLKIVLALRHGTIPRTLHVDEPSPHVDWSAGSVALATEPVAWPAGERVRRAAVSAFGISGTNAHVILEEPPATEPAAPRPRGPVPLVVTAQDPEGVRAQAARLAAWLRRDPAVDPVEAGATLALHRAPFTHRAAVVGEDTAELAAELDTLATVTDASSGRPRVALVFPGQGAQWASMALELREQSTEFAAALAEVEAALAPHVDWSLVDTLGDAAALQRVDVVQPALWAVMVALATLWRAHGVEPDVVVGHSQGEIAAACVAGGLSLADGARVVALRAQAIRDISGAGGMLAVAAPAERVTARLANYRDRVALAAVNGPAAAVVSGDPESLRELAEYWTGEGVDTRLLPVDYASHSAQVDRLAPRLREALAPIRPRTGTVPFYSTVDDAVIDTATLDAEYWVRNLRATVRFHDAVQQVAAAGRTVFIECSPHPVLVPAIDAPAGAAVGTLRRSDGGLRRFRGALAEAYSHGVPVDWEQVFGPRGTRPAELPTYPFRRRRFWIVPRDRTEPAADLGYRLTWAAPSHDTPAPEQRRVLVLPAGVAAPAGLDTLSPSATLVLDAAAPDRVAYAAALRPVLTEPGTAVLSLLALDPAGIAATVALTQALLDLADRQATLWVLTHGGVTAVPDDVPDPEQARYWGLGRAAALEHPEVWGGLIDLPATGVLPAVRLLPADEDQVALRVGGPLVPAVEAVPLPAAPWRPSGAVVVAGGIPAQTEALTAWLVAHESVEHVLLTGVPDRPAESADRLRALGDRVTVDDAAALAGHVRAAFHLPSPAVATPLADADPVELAATVVGRTAGAQALHDILVAGHAGTLETVVYFSSVAGLWGTAGRSAYAAGNAALDALADAGRAAGLPATTIAWTPWHGGETGYPGLTPLAPEAALDALARAVGAGFTRLAVADVDWPVFRDVLAARRTSGFARRLPGAEPAEEERDSGLPGTLRGLAEDDRIRTVESIVQTELAAALGHAPGATVAPVRAFRELGLDSLTAVELRNRLRARTGLPLPSTVIFDRPTVRKLAAHLLDELLGRTDAPQMAGPVAAPDDDPVVITSAVCRLPGGIADPETFWSFLDAGRHTVSEFPADRGWDLRTLTQGDPAAPGSSSTRFGGFLDDAAAFDPEFFGISPREALAMDPQQRLLLETAWELFERAGIDPATLQGGDTGVFVGSNGQSYFPVATGSADDLWGHLGIGNTGSVMSGRIAYVLGLEGPALTVDTACSASLVALHLAVTAVRRGECTLAVAGGVTVMSSPDTFVDFARQDVLSRDGRSRAYADDAAGVALAEGVVQVLVERLSTARAADREVLGVVRGSAVNQDGASNGLTAPNGAAQQRVIRAALAGAGLGPDAVDVVEGHGTGTRLGDPIEVGALRATYGRDRPADQPLLLGSAKSNIGHTQAAAGLAGVLKMLLALRHERVPATVHCTQPSELIEWDGVRPVSEPQPWLAGDQVRRAGVSSFGISGTNAHVILEEPPAAAPEPEPAPAAGPVPWVLSARTPAALAAQARRLAEHIATDPEPNAAAIGHALVRTRTTFEHRAVLVGSDPAELQAGLADLDAHAAVGHAPAPRRVAFVFPGQGAQWEGMAAQLLAESPVFAARMQECTDALAPHVDWSLLEVIRSGAALDRVEVVQPALWAVMVSIAELWRHHGVVPSVVVGHSQGEIAAACVAGGLSLADGARVVAMRSQLATRIAATGGMLAIGAPLAEVRERIAPFGGDIEITVINSSRSVITAGNPEALTALAAACEADGVRTRPIPAAWAGHTSQVDPIEPDLKAALAGITPRSGELTFHSTVRNAALDTAELDAGYWWDNVRQPVRFHEAVEALTAQGVTAFVECSAHPVLVPVLDTGDDVVTLGTLRRDEGGTDRFLRALAEAHVSGVDLDWTPLFPDRRPAALPVYPFQRRRFWAAAAPGSGLGRGAGLTATDHPLLPAVVEVPETDELLLTGALAHADQPWLADHAADGTVILPGTAFLELAVVAGDRCGAVVEELTLLARLELPDDAPVQVRVRVEAPDEGERRVLTVHARPEGDPDWTRHATGLLGPDTDGQARAVPPAWPPADAEPVPLDDHYATAAAAGYGYGPAFQGLHQAWRRDSEVFAEVTLPEHVRLDGYVLHPALLDAAVQAVACGCVLSDPGRLNLPFAWTGVRVHASAATELRVHIVPAGPDAVTLRLADPLGAPVAEVDRLEFRPAAAPVTGAHHLRWEPVASGTAVDLPAPVALEHAHDVDPGERLVIEVPTADGDPQPVLDAVLALLQEAVTAERFAATDLVLLTRHAVATGAGDPPPDTVQASVWGLVRSAQAEHPGRFTLIDLDQATPDTLGAALATGEPQLAVRSGRLSVPRLDVAPEPGALDLPGQPWRLAPVEPGTVDGIAPVLLPERPLGPLDVRVAVRAAGVNFRDVLIALGMYPGEGTMGAEIAGEVTAVGADVTTLAPGDRVFGLVEGGFAAEADADHRLLARMPAGWDFATAASLPVAFLTAWYALHDLAHVRSGETVLVHSAAGGVGMAAVQVARHLGAEVVGTASPTKWAALAPLGLTAGQLASSRTTEFEQVFSNGVDVVLNSLTGEFIDASARLLLPGGRFVEMGKTDLRDGLPGAEYLPFELMDAGPERIAALLAELVPLFERGALTPPPRRAWDIRRVRHAFTHMSRARHVGKVVLTVPRALDPNGSVLVTGAGTLGGLLARHLVTRYGAQHLTLVSRSGPPPELVAELTELGADVQAQECDVADGGALATVVAELPRPLTALVHTAGVLDDALLESLTPERVAGVLRPKVAAARHLDALTAGHDPAVVVLYTSSAAVLGGPGQGSYAAANHYLDALAAARCARGLPTRALGWGLWAETSGLTGTLSDRDQARIAAAGLRPMPTATALQLFDAAVASSEPVTYPMLLDRAALTAKMRAGESPVVLTGLVGAPGPAAPARRRAGALPDEIDAGAALHRTLAAAPDPLPVLADLVRRTAAAVLGHRDASTVTGDAVFRDLGFDSLTAVEMRNRLARATGLRLPAALVFDRPTTSAVAAYLAEQLAVGSEPAEPELPAELARLAAAVEELTVDAGTATLIDQRLQALLAGWRQRSAATEPAAAGWKSDEELFAFLDDRLAERGGHA</sequence>
<dbReference type="InterPro" id="IPR014043">
    <property type="entry name" value="Acyl_transferase_dom"/>
</dbReference>
<feature type="domain" description="Ketosynthase family 3 (KS3)" evidence="9">
    <location>
        <begin position="30"/>
        <end position="454"/>
    </location>
</feature>
<feature type="domain" description="PKS/mFAS DH" evidence="10">
    <location>
        <begin position="2310"/>
        <end position="2581"/>
    </location>
</feature>
<dbReference type="CDD" id="cd00833">
    <property type="entry name" value="PKS"/>
    <property type="match status" value="2"/>
</dbReference>
<dbReference type="Gene3D" id="1.10.1200.10">
    <property type="entry name" value="ACP-like"/>
    <property type="match status" value="2"/>
</dbReference>
<dbReference type="SMART" id="SM00826">
    <property type="entry name" value="PKS_DH"/>
    <property type="match status" value="1"/>
</dbReference>
<dbReference type="InterPro" id="IPR020806">
    <property type="entry name" value="PKS_PP-bd"/>
</dbReference>
<dbReference type="SUPFAM" id="SSF53901">
    <property type="entry name" value="Thiolase-like"/>
    <property type="match status" value="2"/>
</dbReference>
<evidence type="ECO:0000256" key="7">
    <source>
        <dbReference type="SAM" id="MobiDB-lite"/>
    </source>
</evidence>
<dbReference type="InterPro" id="IPR013154">
    <property type="entry name" value="ADH-like_N"/>
</dbReference>